<evidence type="ECO:0000313" key="3">
    <source>
        <dbReference type="EMBL" id="MEY9322848.1"/>
    </source>
</evidence>
<dbReference type="GeneID" id="92958095"/>
<feature type="transmembrane region" description="Helical" evidence="1">
    <location>
        <begin position="71"/>
        <end position="94"/>
    </location>
</feature>
<proteinExistence type="predicted"/>
<dbReference type="EMBL" id="SZZP01000017">
    <property type="protein sequence ID" value="TKV78445.1"/>
    <property type="molecule type" value="Genomic_DNA"/>
</dbReference>
<name>A0A1E3EGL8_BRAEL</name>
<feature type="transmembrane region" description="Helical" evidence="1">
    <location>
        <begin position="48"/>
        <end position="65"/>
    </location>
</feature>
<dbReference type="AlphaFoldDB" id="A0A1E3EGL8"/>
<accession>A0A1E3EGL8</accession>
<reference evidence="3 6" key="3">
    <citation type="submission" date="2024-07" db="EMBL/GenBank/DDBJ databases">
        <title>Genomic Encyclopedia of Type Strains, Phase V (KMG-V): Genome sequencing to study the core and pangenomes of soil and plant-associated prokaryotes.</title>
        <authorList>
            <person name="Whitman W."/>
        </authorList>
    </citation>
    <scope>NUCLEOTIDE SEQUENCE [LARGE SCALE GENOMIC DNA]</scope>
    <source>
        <strain evidence="3 6">USDA 415</strain>
    </source>
</reference>
<dbReference type="RefSeq" id="WP_016848133.1">
    <property type="nucleotide sequence ID" value="NZ_BJNL01000064.1"/>
</dbReference>
<gene>
    <name evidence="3" type="ORF">ABIF29_009647</name>
    <name evidence="4" type="ORF">FDV58_26435</name>
    <name evidence="2" type="ORF">JOH49_001593</name>
</gene>
<dbReference type="Proteomes" id="UP001565471">
    <property type="component" value="Unassembled WGS sequence"/>
</dbReference>
<keyword evidence="1" id="KW-0472">Membrane</keyword>
<dbReference type="Proteomes" id="UP000305095">
    <property type="component" value="Unassembled WGS sequence"/>
</dbReference>
<dbReference type="OrthoDB" id="7365954at2"/>
<evidence type="ECO:0000256" key="1">
    <source>
        <dbReference type="SAM" id="Phobius"/>
    </source>
</evidence>
<dbReference type="EMBL" id="JAFICZ010000001">
    <property type="protein sequence ID" value="MBP1291840.1"/>
    <property type="molecule type" value="Genomic_DNA"/>
</dbReference>
<dbReference type="STRING" id="29448.QU41_14200"/>
<dbReference type="EMBL" id="JBGBZA010000002">
    <property type="protein sequence ID" value="MEY9322848.1"/>
    <property type="molecule type" value="Genomic_DNA"/>
</dbReference>
<reference evidence="4 5" key="1">
    <citation type="submission" date="2019-05" db="EMBL/GenBank/DDBJ databases">
        <title>Draft Genome of Bradyrhizobium elkanii strain SEMIA 938, Used in Commercial Inoculants for Lupinus spp. in Brazil.</title>
        <authorList>
            <person name="Hungria M."/>
            <person name="Delamuta J.R.M."/>
            <person name="Ribeiro R.A."/>
            <person name="Nogueira M.A."/>
        </authorList>
    </citation>
    <scope>NUCLEOTIDE SEQUENCE [LARGE SCALE GENOMIC DNA]</scope>
    <source>
        <strain evidence="4 5">Semia 938</strain>
    </source>
</reference>
<feature type="transmembrane region" description="Helical" evidence="1">
    <location>
        <begin position="6"/>
        <end position="27"/>
    </location>
</feature>
<keyword evidence="6" id="KW-1185">Reference proteome</keyword>
<reference evidence="2" key="2">
    <citation type="submission" date="2021-02" db="EMBL/GenBank/DDBJ databases">
        <title>Genomic Encyclopedia of Type Strains, Phase IV (KMG-V): Genome sequencing to study the core and pangenomes of soil and plant-associated prokaryotes.</title>
        <authorList>
            <person name="Whitman W."/>
        </authorList>
    </citation>
    <scope>NUCLEOTIDE SEQUENCE</scope>
    <source>
        <strain evidence="2">USDA 406</strain>
    </source>
</reference>
<sequence>MNWLDLVAYFFGGAFLTNAIPHVVAGMMGEAFQSPFAKPPGEGLSSSTVNIVWGFFNLAVGYLLVCRVGDFGLRTTSDVAALGLGGLLIGLFLARRFGRFHGGNEPQRT</sequence>
<evidence type="ECO:0000313" key="5">
    <source>
        <dbReference type="Proteomes" id="UP000305095"/>
    </source>
</evidence>
<keyword evidence="1" id="KW-0812">Transmembrane</keyword>
<protein>
    <submittedName>
        <fullName evidence="4">Uncharacterized protein</fullName>
    </submittedName>
</protein>
<organism evidence="4 5">
    <name type="scientific">Bradyrhizobium elkanii</name>
    <dbReference type="NCBI Taxonomy" id="29448"/>
    <lineage>
        <taxon>Bacteria</taxon>
        <taxon>Pseudomonadati</taxon>
        <taxon>Pseudomonadota</taxon>
        <taxon>Alphaproteobacteria</taxon>
        <taxon>Hyphomicrobiales</taxon>
        <taxon>Nitrobacteraceae</taxon>
        <taxon>Bradyrhizobium</taxon>
    </lineage>
</organism>
<dbReference type="eggNOG" id="ENOG5032RUI">
    <property type="taxonomic scope" value="Bacteria"/>
</dbReference>
<evidence type="ECO:0000313" key="6">
    <source>
        <dbReference type="Proteomes" id="UP001565471"/>
    </source>
</evidence>
<comment type="caution">
    <text evidence="4">The sequence shown here is derived from an EMBL/GenBank/DDBJ whole genome shotgun (WGS) entry which is preliminary data.</text>
</comment>
<evidence type="ECO:0000313" key="4">
    <source>
        <dbReference type="EMBL" id="TKV78445.1"/>
    </source>
</evidence>
<evidence type="ECO:0000313" key="2">
    <source>
        <dbReference type="EMBL" id="MBP1291840.1"/>
    </source>
</evidence>
<keyword evidence="1" id="KW-1133">Transmembrane helix</keyword>
<dbReference type="Proteomes" id="UP000673383">
    <property type="component" value="Unassembled WGS sequence"/>
</dbReference>